<gene>
    <name evidence="1" type="ORF">ENN90_03790</name>
</gene>
<dbReference type="EMBL" id="DSDK01000215">
    <property type="protein sequence ID" value="HDR50730.1"/>
    <property type="molecule type" value="Genomic_DNA"/>
</dbReference>
<evidence type="ECO:0000313" key="1">
    <source>
        <dbReference type="EMBL" id="HDR50730.1"/>
    </source>
</evidence>
<reference evidence="1" key="1">
    <citation type="journal article" date="2020" name="mSystems">
        <title>Genome- and Community-Level Interaction Insights into Carbon Utilization and Element Cycling Functions of Hydrothermarchaeota in Hydrothermal Sediment.</title>
        <authorList>
            <person name="Zhou Z."/>
            <person name="Liu Y."/>
            <person name="Xu W."/>
            <person name="Pan J."/>
            <person name="Luo Z.H."/>
            <person name="Li M."/>
        </authorList>
    </citation>
    <scope>NUCLEOTIDE SEQUENCE [LARGE SCALE GENOMIC DNA]</scope>
    <source>
        <strain evidence="1">SpSt-1217</strain>
    </source>
</reference>
<proteinExistence type="predicted"/>
<protein>
    <submittedName>
        <fullName evidence="1">Uncharacterized protein</fullName>
    </submittedName>
</protein>
<organism evidence="1">
    <name type="scientific">Mariniphaga anaerophila</name>
    <dbReference type="NCBI Taxonomy" id="1484053"/>
    <lineage>
        <taxon>Bacteria</taxon>
        <taxon>Pseudomonadati</taxon>
        <taxon>Bacteroidota</taxon>
        <taxon>Bacteroidia</taxon>
        <taxon>Marinilabiliales</taxon>
        <taxon>Prolixibacteraceae</taxon>
        <taxon>Mariniphaga</taxon>
    </lineage>
</organism>
<comment type="caution">
    <text evidence="1">The sequence shown here is derived from an EMBL/GenBank/DDBJ whole genome shotgun (WGS) entry which is preliminary data.</text>
</comment>
<sequence>MTSMINKYNDNNAADFSQILDLISEQKFGKAINELKKIIEADKENLKARTLLEHLEKIVEYQNMDLFSSTNLNMDP</sequence>
<dbReference type="Proteomes" id="UP000886047">
    <property type="component" value="Unassembled WGS sequence"/>
</dbReference>
<dbReference type="AlphaFoldDB" id="A0A831LJM3"/>
<accession>A0A831LJM3</accession>
<name>A0A831LJM3_9BACT</name>